<accession>A0A926NA38</accession>
<dbReference type="AlphaFoldDB" id="A0A926NA38"/>
<reference evidence="2" key="1">
    <citation type="submission" date="2020-09" db="EMBL/GenBank/DDBJ databases">
        <title>A novel bacterium of genus Hazenella, isolated from South China Sea.</title>
        <authorList>
            <person name="Huang H."/>
            <person name="Mo K."/>
            <person name="Hu Y."/>
        </authorList>
    </citation>
    <scope>NUCLEOTIDE SEQUENCE</scope>
    <source>
        <strain evidence="2">IB182357</strain>
    </source>
</reference>
<dbReference type="EMBL" id="JACXAH010000012">
    <property type="protein sequence ID" value="MBD1372608.1"/>
    <property type="molecule type" value="Genomic_DNA"/>
</dbReference>
<evidence type="ECO:0000313" key="3">
    <source>
        <dbReference type="Proteomes" id="UP000661691"/>
    </source>
</evidence>
<dbReference type="Pfam" id="PF11181">
    <property type="entry name" value="YflT"/>
    <property type="match status" value="1"/>
</dbReference>
<keyword evidence="3" id="KW-1185">Reference proteome</keyword>
<evidence type="ECO:0000259" key="1">
    <source>
        <dbReference type="Pfam" id="PF11181"/>
    </source>
</evidence>
<dbReference type="RefSeq" id="WP_191140513.1">
    <property type="nucleotide sequence ID" value="NZ_JACXAG020000006.1"/>
</dbReference>
<dbReference type="InterPro" id="IPR025889">
    <property type="entry name" value="GSP17M-like_dom"/>
</dbReference>
<sequence length="108" mass="12224">MIKPKLQEFTNEDQLVVEAEKLLNMGHEGEAMYVLSHDDDRSKRVAKRAGVSTIGFSEVGISTATENLFHKKGDEIRNNLNELGFSQAEAESLEERLDQGKIFLMIER</sequence>
<name>A0A926NA38_9BACL</name>
<gene>
    <name evidence="2" type="ORF">IC620_09600</name>
</gene>
<protein>
    <submittedName>
        <fullName evidence="2">General stress protein</fullName>
    </submittedName>
</protein>
<proteinExistence type="predicted"/>
<dbReference type="Proteomes" id="UP000661691">
    <property type="component" value="Unassembled WGS sequence"/>
</dbReference>
<evidence type="ECO:0000313" key="2">
    <source>
        <dbReference type="EMBL" id="MBD1372608.1"/>
    </source>
</evidence>
<comment type="caution">
    <text evidence="2">The sequence shown here is derived from an EMBL/GenBank/DDBJ whole genome shotgun (WGS) entry which is preliminary data.</text>
</comment>
<feature type="domain" description="General stress protein 17M-like" evidence="1">
    <location>
        <begin position="5"/>
        <end position="100"/>
    </location>
</feature>
<organism evidence="2 3">
    <name type="scientific">Polycladospora coralii</name>
    <dbReference type="NCBI Taxonomy" id="2771432"/>
    <lineage>
        <taxon>Bacteria</taxon>
        <taxon>Bacillati</taxon>
        <taxon>Bacillota</taxon>
        <taxon>Bacilli</taxon>
        <taxon>Bacillales</taxon>
        <taxon>Thermoactinomycetaceae</taxon>
        <taxon>Polycladospora</taxon>
    </lineage>
</organism>